<organism evidence="1 2">
    <name type="scientific">Pyricularia oryzae</name>
    <name type="common">Rice blast fungus</name>
    <name type="synonym">Magnaporthe oryzae</name>
    <dbReference type="NCBI Taxonomy" id="318829"/>
    <lineage>
        <taxon>Eukaryota</taxon>
        <taxon>Fungi</taxon>
        <taxon>Dikarya</taxon>
        <taxon>Ascomycota</taxon>
        <taxon>Pezizomycotina</taxon>
        <taxon>Sordariomycetes</taxon>
        <taxon>Sordariomycetidae</taxon>
        <taxon>Magnaporthales</taxon>
        <taxon>Pyriculariaceae</taxon>
        <taxon>Pyricularia</taxon>
    </lineage>
</organism>
<proteinExistence type="predicted"/>
<evidence type="ECO:0000313" key="2">
    <source>
        <dbReference type="Proteomes" id="UP000294847"/>
    </source>
</evidence>
<gene>
    <name evidence="1" type="ORF">PoMZ_03273</name>
</gene>
<evidence type="ECO:0000313" key="1">
    <source>
        <dbReference type="EMBL" id="QBZ58323.1"/>
    </source>
</evidence>
<reference evidence="1 2" key="1">
    <citation type="journal article" date="2019" name="Mol. Biol. Evol.">
        <title>Blast fungal genomes show frequent chromosomal changes, gene gains and losses, and effector gene turnover.</title>
        <authorList>
            <person name="Gomez Luciano L.B."/>
            <person name="Jason Tsai I."/>
            <person name="Chuma I."/>
            <person name="Tosa Y."/>
            <person name="Chen Y.H."/>
            <person name="Li J.Y."/>
            <person name="Li M.Y."/>
            <person name="Jade Lu M.Y."/>
            <person name="Nakayashiki H."/>
            <person name="Li W.H."/>
        </authorList>
    </citation>
    <scope>NUCLEOTIDE SEQUENCE [LARGE SCALE GENOMIC DNA]</scope>
    <source>
        <strain evidence="1">MZ5-1-6</strain>
    </source>
</reference>
<dbReference type="Proteomes" id="UP000294847">
    <property type="component" value="Chromosome 3"/>
</dbReference>
<sequence>MLHINIIKLEAKYGLYANGLDYVNENLLFEVEFLCDLGEKVLAVPRCCQKRNGTKYRERINEEALNITTSHRHSRREARVKLAERNIWRSDCLSNTTQNL</sequence>
<protein>
    <submittedName>
        <fullName evidence="1">Uncharacterized protein</fullName>
    </submittedName>
</protein>
<name>A0A4P7N7B1_PYROR</name>
<accession>A0A4P7N7B1</accession>
<dbReference type="EMBL" id="CP034206">
    <property type="protein sequence ID" value="QBZ58323.1"/>
    <property type="molecule type" value="Genomic_DNA"/>
</dbReference>
<dbReference type="AlphaFoldDB" id="A0A4P7N7B1"/>